<evidence type="ECO:0000313" key="9">
    <source>
        <dbReference type="EMBL" id="RFO98365.1"/>
    </source>
</evidence>
<gene>
    <name evidence="9" type="ORF">DIC66_00205</name>
</gene>
<evidence type="ECO:0000256" key="1">
    <source>
        <dbReference type="ARBA" id="ARBA00004651"/>
    </source>
</evidence>
<keyword evidence="6 7" id="KW-0472">Membrane</keyword>
<keyword evidence="4 7" id="KW-0812">Transmembrane</keyword>
<dbReference type="GO" id="GO:0055085">
    <property type="term" value="P:transmembrane transport"/>
    <property type="evidence" value="ECO:0007669"/>
    <property type="project" value="InterPro"/>
</dbReference>
<keyword evidence="10" id="KW-1185">Reference proteome</keyword>
<dbReference type="PANTHER" id="PTHR43386">
    <property type="entry name" value="OLIGOPEPTIDE TRANSPORT SYSTEM PERMEASE PROTEIN APPC"/>
    <property type="match status" value="1"/>
</dbReference>
<sequence>MKIFGNKPTLSAWFGLTVVSIFIFVSIFTPWLAPYGQSANVGGTWDEPSMKMLLGADQIGRDMLTRIMYGARMTIGVALAITLLSFLIGIVLGFVAAVLGGWVDIFFSRLVDVMLSIPGLIFALIILGVFGSSIPVLILTIAVLDSTRVFRLARALGMNLTVMEYVEAARLRGEGLWWIIRREILPNAWAPLISEFGLRFCFNFLFIAGLSFLGLGIQPPYADLGGMVRENAAAINFGMMAPIYPATAIALLTVSVNLVVDWMLSIDARPSGAQAEL</sequence>
<dbReference type="InterPro" id="IPR035906">
    <property type="entry name" value="MetI-like_sf"/>
</dbReference>
<keyword evidence="3" id="KW-1003">Cell membrane</keyword>
<name>A0A3E1RG60_9BURK</name>
<dbReference type="Proteomes" id="UP000260665">
    <property type="component" value="Unassembled WGS sequence"/>
</dbReference>
<dbReference type="OrthoDB" id="9783218at2"/>
<feature type="domain" description="ABC transmembrane type-1" evidence="8">
    <location>
        <begin position="71"/>
        <end position="264"/>
    </location>
</feature>
<dbReference type="InterPro" id="IPR025966">
    <property type="entry name" value="OppC_N"/>
</dbReference>
<evidence type="ECO:0000256" key="6">
    <source>
        <dbReference type="ARBA" id="ARBA00023136"/>
    </source>
</evidence>
<feature type="transmembrane region" description="Helical" evidence="7">
    <location>
        <begin position="73"/>
        <end position="99"/>
    </location>
</feature>
<keyword evidence="5 7" id="KW-1133">Transmembrane helix</keyword>
<dbReference type="EMBL" id="QFZK01000001">
    <property type="protein sequence ID" value="RFO98365.1"/>
    <property type="molecule type" value="Genomic_DNA"/>
</dbReference>
<comment type="subcellular location">
    <subcellularLocation>
        <location evidence="1 7">Cell membrane</location>
        <topology evidence="1 7">Multi-pass membrane protein</topology>
    </subcellularLocation>
</comment>
<proteinExistence type="inferred from homology"/>
<dbReference type="Gene3D" id="1.10.3720.10">
    <property type="entry name" value="MetI-like"/>
    <property type="match status" value="1"/>
</dbReference>
<feature type="transmembrane region" description="Helical" evidence="7">
    <location>
        <begin position="196"/>
        <end position="217"/>
    </location>
</feature>
<accession>A0A3E1RG60</accession>
<evidence type="ECO:0000259" key="8">
    <source>
        <dbReference type="PROSITE" id="PS50928"/>
    </source>
</evidence>
<evidence type="ECO:0000256" key="4">
    <source>
        <dbReference type="ARBA" id="ARBA00022692"/>
    </source>
</evidence>
<dbReference type="AlphaFoldDB" id="A0A3E1RG60"/>
<dbReference type="InterPro" id="IPR050366">
    <property type="entry name" value="BP-dependent_transpt_permease"/>
</dbReference>
<dbReference type="InterPro" id="IPR000515">
    <property type="entry name" value="MetI-like"/>
</dbReference>
<feature type="transmembrane region" description="Helical" evidence="7">
    <location>
        <begin position="119"/>
        <end position="144"/>
    </location>
</feature>
<comment type="similarity">
    <text evidence="7">Belongs to the binding-protein-dependent transport system permease family.</text>
</comment>
<evidence type="ECO:0000256" key="7">
    <source>
        <dbReference type="RuleBase" id="RU363032"/>
    </source>
</evidence>
<evidence type="ECO:0000256" key="2">
    <source>
        <dbReference type="ARBA" id="ARBA00022448"/>
    </source>
</evidence>
<comment type="caution">
    <text evidence="9">The sequence shown here is derived from an EMBL/GenBank/DDBJ whole genome shotgun (WGS) entry which is preliminary data.</text>
</comment>
<evidence type="ECO:0000256" key="5">
    <source>
        <dbReference type="ARBA" id="ARBA00022989"/>
    </source>
</evidence>
<protein>
    <submittedName>
        <fullName evidence="9">ABC transporter permease</fullName>
    </submittedName>
</protein>
<dbReference type="PANTHER" id="PTHR43386:SF25">
    <property type="entry name" value="PEPTIDE ABC TRANSPORTER PERMEASE PROTEIN"/>
    <property type="match status" value="1"/>
</dbReference>
<reference evidence="9 10" key="1">
    <citation type="submission" date="2018-05" db="EMBL/GenBank/DDBJ databases">
        <title>Rhodoferax soyangensis sp.nov., isolated from an oligotrophic freshwater lake.</title>
        <authorList>
            <person name="Park M."/>
        </authorList>
    </citation>
    <scope>NUCLEOTIDE SEQUENCE [LARGE SCALE GENOMIC DNA]</scope>
    <source>
        <strain evidence="9 10">IMCC26218</strain>
    </source>
</reference>
<dbReference type="GO" id="GO:0005886">
    <property type="term" value="C:plasma membrane"/>
    <property type="evidence" value="ECO:0007669"/>
    <property type="project" value="UniProtKB-SubCell"/>
</dbReference>
<feature type="transmembrane region" description="Helical" evidence="7">
    <location>
        <begin position="237"/>
        <end position="260"/>
    </location>
</feature>
<dbReference type="Pfam" id="PF12911">
    <property type="entry name" value="OppC_N"/>
    <property type="match status" value="1"/>
</dbReference>
<evidence type="ECO:0000313" key="10">
    <source>
        <dbReference type="Proteomes" id="UP000260665"/>
    </source>
</evidence>
<dbReference type="SUPFAM" id="SSF161098">
    <property type="entry name" value="MetI-like"/>
    <property type="match status" value="1"/>
</dbReference>
<dbReference type="PROSITE" id="PS50928">
    <property type="entry name" value="ABC_TM1"/>
    <property type="match status" value="1"/>
</dbReference>
<feature type="transmembrane region" description="Helical" evidence="7">
    <location>
        <begin position="12"/>
        <end position="33"/>
    </location>
</feature>
<organism evidence="9 10">
    <name type="scientific">Rhodoferax lacus</name>
    <dbReference type="NCBI Taxonomy" id="2184758"/>
    <lineage>
        <taxon>Bacteria</taxon>
        <taxon>Pseudomonadati</taxon>
        <taxon>Pseudomonadota</taxon>
        <taxon>Betaproteobacteria</taxon>
        <taxon>Burkholderiales</taxon>
        <taxon>Comamonadaceae</taxon>
        <taxon>Rhodoferax</taxon>
    </lineage>
</organism>
<evidence type="ECO:0000256" key="3">
    <source>
        <dbReference type="ARBA" id="ARBA00022475"/>
    </source>
</evidence>
<dbReference type="RefSeq" id="WP_117172897.1">
    <property type="nucleotide sequence ID" value="NZ_QFZK01000001.1"/>
</dbReference>
<dbReference type="CDD" id="cd06261">
    <property type="entry name" value="TM_PBP2"/>
    <property type="match status" value="1"/>
</dbReference>
<dbReference type="Pfam" id="PF00528">
    <property type="entry name" value="BPD_transp_1"/>
    <property type="match status" value="1"/>
</dbReference>
<keyword evidence="2 7" id="KW-0813">Transport</keyword>